<organism evidence="5 6">
    <name type="scientific">Debaryomyces fabryi</name>
    <dbReference type="NCBI Taxonomy" id="58627"/>
    <lineage>
        <taxon>Eukaryota</taxon>
        <taxon>Fungi</taxon>
        <taxon>Dikarya</taxon>
        <taxon>Ascomycota</taxon>
        <taxon>Saccharomycotina</taxon>
        <taxon>Pichiomycetes</taxon>
        <taxon>Debaryomycetaceae</taxon>
        <taxon>Debaryomyces</taxon>
    </lineage>
</organism>
<dbReference type="Pfam" id="PF02037">
    <property type="entry name" value="SAP"/>
    <property type="match status" value="1"/>
</dbReference>
<dbReference type="PANTHER" id="PTHR46551">
    <property type="entry name" value="SAP DOMAIN-CONTAINING RIBONUCLEOPROTEIN"/>
    <property type="match status" value="1"/>
</dbReference>
<keyword evidence="1" id="KW-0597">Phosphoprotein</keyword>
<dbReference type="GO" id="GO:0005634">
    <property type="term" value="C:nucleus"/>
    <property type="evidence" value="ECO:0007669"/>
    <property type="project" value="TreeGrafter"/>
</dbReference>
<dbReference type="GO" id="GO:0016973">
    <property type="term" value="P:poly(A)+ mRNA export from nucleus"/>
    <property type="evidence" value="ECO:0007669"/>
    <property type="project" value="TreeGrafter"/>
</dbReference>
<dbReference type="InterPro" id="IPR040746">
    <property type="entry name" value="THO1_MOS11_C"/>
</dbReference>
<feature type="region of interest" description="Disordered" evidence="3">
    <location>
        <begin position="164"/>
        <end position="191"/>
    </location>
</feature>
<accession>A0A0V1PSG0</accession>
<keyword evidence="6" id="KW-1185">Reference proteome</keyword>
<dbReference type="InterPro" id="IPR052240">
    <property type="entry name" value="SAP_domain_ribonucleoprotein"/>
</dbReference>
<dbReference type="Proteomes" id="UP000054251">
    <property type="component" value="Unassembled WGS sequence"/>
</dbReference>
<dbReference type="PANTHER" id="PTHR46551:SF1">
    <property type="entry name" value="SAP DOMAIN-CONTAINING RIBONUCLEOPROTEIN"/>
    <property type="match status" value="1"/>
</dbReference>
<dbReference type="RefSeq" id="XP_015465283.1">
    <property type="nucleotide sequence ID" value="XM_015613890.1"/>
</dbReference>
<feature type="region of interest" description="Disordered" evidence="3">
    <location>
        <begin position="16"/>
        <end position="109"/>
    </location>
</feature>
<evidence type="ECO:0000313" key="5">
    <source>
        <dbReference type="EMBL" id="KRZ99180.1"/>
    </source>
</evidence>
<proteinExistence type="inferred from homology"/>
<feature type="compositionally biased region" description="Low complexity" evidence="3">
    <location>
        <begin position="39"/>
        <end position="56"/>
    </location>
</feature>
<dbReference type="GeneID" id="26842070"/>
<feature type="compositionally biased region" description="Basic and acidic residues" evidence="3">
    <location>
        <begin position="85"/>
        <end position="98"/>
    </location>
</feature>
<evidence type="ECO:0000313" key="6">
    <source>
        <dbReference type="Proteomes" id="UP000054251"/>
    </source>
</evidence>
<feature type="domain" description="SAP" evidence="4">
    <location>
        <begin position="4"/>
        <end position="38"/>
    </location>
</feature>
<evidence type="ECO:0000256" key="3">
    <source>
        <dbReference type="SAM" id="MobiDB-lite"/>
    </source>
</evidence>
<reference evidence="5 6" key="1">
    <citation type="submission" date="2015-11" db="EMBL/GenBank/DDBJ databases">
        <title>The genome of Debaryomyces fabryi.</title>
        <authorList>
            <person name="Tafer H."/>
            <person name="Lopandic K."/>
        </authorList>
    </citation>
    <scope>NUCLEOTIDE SEQUENCE [LARGE SCALE GENOMIC DNA]</scope>
    <source>
        <strain evidence="5 6">CBS 789</strain>
    </source>
</reference>
<evidence type="ECO:0000256" key="1">
    <source>
        <dbReference type="ARBA" id="ARBA00022553"/>
    </source>
</evidence>
<comment type="similarity">
    <text evidence="2">Belongs to the SAP domain-containing ribonucleoprotein family.</text>
</comment>
<dbReference type="SMART" id="SM00513">
    <property type="entry name" value="SAP"/>
    <property type="match status" value="1"/>
</dbReference>
<feature type="compositionally biased region" description="Basic residues" evidence="3">
    <location>
        <begin position="167"/>
        <end position="191"/>
    </location>
</feature>
<dbReference type="Gene3D" id="1.10.720.30">
    <property type="entry name" value="SAP domain"/>
    <property type="match status" value="1"/>
</dbReference>
<dbReference type="InterPro" id="IPR003034">
    <property type="entry name" value="SAP_dom"/>
</dbReference>
<comment type="caution">
    <text evidence="5">The sequence shown here is derived from an EMBL/GenBank/DDBJ whole genome shotgun (WGS) entry which is preliminary data.</text>
</comment>
<dbReference type="EMBL" id="LMYN01000166">
    <property type="protein sequence ID" value="KRZ99180.1"/>
    <property type="molecule type" value="Genomic_DNA"/>
</dbReference>
<dbReference type="AlphaFoldDB" id="A0A0V1PSG0"/>
<dbReference type="OrthoDB" id="445357at2759"/>
<sequence length="191" mass="21402">MSDYSSQTVVQLKELLISRSLPTDGKKADLVQRLVDNDAQSSEAQPEETQQAETSAPSVEEPASENAPESKDDGESTLKVIQPSEKNEETTKEEEAKQKPPVLTPEERKQLAVDLINKKIQRAEKFGDETAAEAARKDLARVEKFGVELGTALAREIGLVDRSLPNGHKKNFKNFKNKKNFKPNFKNRRRN</sequence>
<dbReference type="InterPro" id="IPR036361">
    <property type="entry name" value="SAP_dom_sf"/>
</dbReference>
<name>A0A0V1PSG0_9ASCO</name>
<protein>
    <recommendedName>
        <fullName evidence="4">SAP domain-containing protein</fullName>
    </recommendedName>
</protein>
<evidence type="ECO:0000259" key="4">
    <source>
        <dbReference type="PROSITE" id="PS50800"/>
    </source>
</evidence>
<dbReference type="SUPFAM" id="SSF68906">
    <property type="entry name" value="SAP domain"/>
    <property type="match status" value="1"/>
</dbReference>
<evidence type="ECO:0000256" key="2">
    <source>
        <dbReference type="ARBA" id="ARBA00046328"/>
    </source>
</evidence>
<dbReference type="Pfam" id="PF18592">
    <property type="entry name" value="Tho1_MOS11_C"/>
    <property type="match status" value="1"/>
</dbReference>
<dbReference type="PROSITE" id="PS50800">
    <property type="entry name" value="SAP"/>
    <property type="match status" value="1"/>
</dbReference>
<gene>
    <name evidence="5" type="ORF">AC631_05061</name>
</gene>